<feature type="transmembrane region" description="Helical" evidence="1">
    <location>
        <begin position="52"/>
        <end position="73"/>
    </location>
</feature>
<name>A0A9P3Q154_LYOSH</name>
<reference evidence="3" key="1">
    <citation type="submission" date="2022-07" db="EMBL/GenBank/DDBJ databases">
        <title>The genome of Lyophyllum shimeji provides insight into the initial evolution of ectomycorrhizal fungal genome.</title>
        <authorList>
            <person name="Kobayashi Y."/>
            <person name="Shibata T."/>
            <person name="Hirakawa H."/>
            <person name="Shigenobu S."/>
            <person name="Nishiyama T."/>
            <person name="Yamada A."/>
            <person name="Hasebe M."/>
            <person name="Kawaguchi M."/>
        </authorList>
    </citation>
    <scope>NUCLEOTIDE SEQUENCE</scope>
    <source>
        <strain evidence="3">AT787</strain>
    </source>
</reference>
<evidence type="ECO:0000313" key="4">
    <source>
        <dbReference type="Proteomes" id="UP001063166"/>
    </source>
</evidence>
<dbReference type="InterPro" id="IPR045340">
    <property type="entry name" value="DUF6533"/>
</dbReference>
<proteinExistence type="predicted"/>
<feature type="transmembrane region" description="Helical" evidence="1">
    <location>
        <begin position="164"/>
        <end position="187"/>
    </location>
</feature>
<feature type="domain" description="DUF6533" evidence="2">
    <location>
        <begin position="18"/>
        <end position="62"/>
    </location>
</feature>
<sequence>MDLPTLEASATLLQTVKYVNVASCAILFYDYFLTLEMEVEYIWKATWGMGKVLFLLARYPTFVDVPVMLYYALTPNLPFEKCANLYSAASWLTAFGIGMAEAVLVLRTFALWGNNRKILVFLLGLYTAIYIPVVVILVIFLRSLRWGAPPLPTVVGCYPTQGSVILFADFALLMVNETIVMVLTIWIGVKRFRHSRNPLVITLYRDGVFYFVYLFLISAGNIIVLLAGPPEYVDLLNTFQRVMHSVLSTRILLHVRATARDGYVRDMTPLSNLRFESATGKGGTTITLGSSYETAVP</sequence>
<feature type="transmembrane region" description="Helical" evidence="1">
    <location>
        <begin position="85"/>
        <end position="106"/>
    </location>
</feature>
<gene>
    <name evidence="3" type="ORF">LshimejAT787_2600580</name>
</gene>
<keyword evidence="1" id="KW-0472">Membrane</keyword>
<dbReference type="EMBL" id="BRPK01000026">
    <property type="protein sequence ID" value="GLB45725.1"/>
    <property type="molecule type" value="Genomic_DNA"/>
</dbReference>
<accession>A0A9P3Q154</accession>
<dbReference type="Proteomes" id="UP001063166">
    <property type="component" value="Unassembled WGS sequence"/>
</dbReference>
<evidence type="ECO:0000256" key="1">
    <source>
        <dbReference type="SAM" id="Phobius"/>
    </source>
</evidence>
<keyword evidence="4" id="KW-1185">Reference proteome</keyword>
<dbReference type="OrthoDB" id="2958007at2759"/>
<feature type="transmembrane region" description="Helical" evidence="1">
    <location>
        <begin position="12"/>
        <end position="32"/>
    </location>
</feature>
<feature type="transmembrane region" description="Helical" evidence="1">
    <location>
        <begin position="118"/>
        <end position="144"/>
    </location>
</feature>
<dbReference type="Pfam" id="PF20151">
    <property type="entry name" value="DUF6533"/>
    <property type="match status" value="1"/>
</dbReference>
<comment type="caution">
    <text evidence="3">The sequence shown here is derived from an EMBL/GenBank/DDBJ whole genome shotgun (WGS) entry which is preliminary data.</text>
</comment>
<dbReference type="AlphaFoldDB" id="A0A9P3Q154"/>
<protein>
    <recommendedName>
        <fullName evidence="2">DUF6533 domain-containing protein</fullName>
    </recommendedName>
</protein>
<keyword evidence="1" id="KW-1133">Transmembrane helix</keyword>
<keyword evidence="1" id="KW-0812">Transmembrane</keyword>
<evidence type="ECO:0000259" key="2">
    <source>
        <dbReference type="Pfam" id="PF20151"/>
    </source>
</evidence>
<organism evidence="3 4">
    <name type="scientific">Lyophyllum shimeji</name>
    <name type="common">Hon-shimeji</name>
    <name type="synonym">Tricholoma shimeji</name>
    <dbReference type="NCBI Taxonomy" id="47721"/>
    <lineage>
        <taxon>Eukaryota</taxon>
        <taxon>Fungi</taxon>
        <taxon>Dikarya</taxon>
        <taxon>Basidiomycota</taxon>
        <taxon>Agaricomycotina</taxon>
        <taxon>Agaricomycetes</taxon>
        <taxon>Agaricomycetidae</taxon>
        <taxon>Agaricales</taxon>
        <taxon>Tricholomatineae</taxon>
        <taxon>Lyophyllaceae</taxon>
        <taxon>Lyophyllum</taxon>
    </lineage>
</organism>
<feature type="transmembrane region" description="Helical" evidence="1">
    <location>
        <begin position="208"/>
        <end position="228"/>
    </location>
</feature>
<evidence type="ECO:0000313" key="3">
    <source>
        <dbReference type="EMBL" id="GLB45725.1"/>
    </source>
</evidence>